<evidence type="ECO:0000256" key="1">
    <source>
        <dbReference type="ARBA" id="ARBA00022801"/>
    </source>
</evidence>
<gene>
    <name evidence="3" type="ORF">H9846_06140</name>
</gene>
<dbReference type="Gene3D" id="1.10.3020.10">
    <property type="entry name" value="alpha-amino acid ester hydrolase ( Helical cap domain)"/>
    <property type="match status" value="1"/>
</dbReference>
<dbReference type="InterPro" id="IPR005674">
    <property type="entry name" value="CocE/Ser_esterase"/>
</dbReference>
<sequence length="692" mass="77878">MDNTRRFDLYVSGILYARLQLGGQTPLLQKLDVYSGAFSPWGPLTPEDRDFYKSFVKLDLGRIAEALPAYEAALRGRGEVWVDGERYTSDDGVTYRQRDVKFPANKRMEGGRLTAVCCPAREMAVALVEPGQEDTTFLRGWRRERPAETLWPVVYDGEHAVPMRDGVRLATDVYLPAGCPGPVPAVLVRTPYGKEDGREAYYRYVQRGYAVVIQDVRGRNKSEGEWMPNYYEVEDGDDTLNWIAAQPWCSRRIGMVGGSYLGFVQWAAAASGNPYLKALISVVCAGSPFVDLPRRGGSFTSGSLAWAFAVSQKQFKPELMERNDWDEVLNIRPLADLPRQALGYDVPFLTRWLQPGDYDDFWRQADWSARAQGAVIPALIQSGWFDDNGMGTTEALDLTAQYPRGLRKVILGPWQHSGNSRYDLHALRFGPDALRFDLDRLYFRWFDHFLKGIDNGVEQGPPVEYYTTGQERWKTAATWPPENTAQTALYLAGGTPGWGRLVGAPPPHEGADAYDYDPRDPAVHIIDLSENELEVPEDYTEQEQRPDVLCFTTDVLEHDLVVTGDMTVRLYVSSDAPDTDFVVRVTDVDAQGRSRKLADGMRSARYRGGFDHAEFLQPGEVVPLVIRTTKISHCFARGHRLRLTVTSSAKNFIFPHSNTREGYHSARTVVAHNAVHYGGRWPACLLLPVEER</sequence>
<dbReference type="SUPFAM" id="SSF49785">
    <property type="entry name" value="Galactose-binding domain-like"/>
    <property type="match status" value="1"/>
</dbReference>
<dbReference type="Gene3D" id="2.60.120.260">
    <property type="entry name" value="Galactose-binding domain-like"/>
    <property type="match status" value="1"/>
</dbReference>
<evidence type="ECO:0000313" key="4">
    <source>
        <dbReference type="Proteomes" id="UP000886751"/>
    </source>
</evidence>
<dbReference type="GO" id="GO:0008239">
    <property type="term" value="F:dipeptidyl-peptidase activity"/>
    <property type="evidence" value="ECO:0007669"/>
    <property type="project" value="InterPro"/>
</dbReference>
<dbReference type="Pfam" id="PF02129">
    <property type="entry name" value="Peptidase_S15"/>
    <property type="match status" value="1"/>
</dbReference>
<keyword evidence="1 3" id="KW-0378">Hydrolase</keyword>
<evidence type="ECO:0000259" key="2">
    <source>
        <dbReference type="SMART" id="SM00939"/>
    </source>
</evidence>
<dbReference type="EMBL" id="DXEI01000091">
    <property type="protein sequence ID" value="HIX95019.1"/>
    <property type="molecule type" value="Genomic_DNA"/>
</dbReference>
<comment type="caution">
    <text evidence="3">The sequence shown here is derived from an EMBL/GenBank/DDBJ whole genome shotgun (WGS) entry which is preliminary data.</text>
</comment>
<feature type="domain" description="Xaa-Pro dipeptidyl-peptidase C-terminal" evidence="2">
    <location>
        <begin position="443"/>
        <end position="686"/>
    </location>
</feature>
<name>A0A9D2BVJ7_9FIRM</name>
<dbReference type="SUPFAM" id="SSF53474">
    <property type="entry name" value="alpha/beta-Hydrolases"/>
    <property type="match status" value="1"/>
</dbReference>
<reference evidence="3" key="2">
    <citation type="submission" date="2021-04" db="EMBL/GenBank/DDBJ databases">
        <authorList>
            <person name="Gilroy R."/>
        </authorList>
    </citation>
    <scope>NUCLEOTIDE SEQUENCE</scope>
    <source>
        <strain evidence="3">ChiHecec2B26-7398</strain>
    </source>
</reference>
<protein>
    <submittedName>
        <fullName evidence="3">CocE/NonD family hydrolase</fullName>
    </submittedName>
</protein>
<dbReference type="InterPro" id="IPR008979">
    <property type="entry name" value="Galactose-bd-like_sf"/>
</dbReference>
<dbReference type="NCBIfam" id="TIGR00976">
    <property type="entry name" value="CocE_NonD"/>
    <property type="match status" value="1"/>
</dbReference>
<reference evidence="3" key="1">
    <citation type="journal article" date="2021" name="PeerJ">
        <title>Extensive microbial diversity within the chicken gut microbiome revealed by metagenomics and culture.</title>
        <authorList>
            <person name="Gilroy R."/>
            <person name="Ravi A."/>
            <person name="Getino M."/>
            <person name="Pursley I."/>
            <person name="Horton D.L."/>
            <person name="Alikhan N.F."/>
            <person name="Baker D."/>
            <person name="Gharbi K."/>
            <person name="Hall N."/>
            <person name="Watson M."/>
            <person name="Adriaenssens E.M."/>
            <person name="Foster-Nyarko E."/>
            <person name="Jarju S."/>
            <person name="Secka A."/>
            <person name="Antonio M."/>
            <person name="Oren A."/>
            <person name="Chaudhuri R.R."/>
            <person name="La Ragione R."/>
            <person name="Hildebrand F."/>
            <person name="Pallen M.J."/>
        </authorList>
    </citation>
    <scope>NUCLEOTIDE SEQUENCE</scope>
    <source>
        <strain evidence="3">ChiHecec2B26-7398</strain>
    </source>
</reference>
<accession>A0A9D2BVJ7</accession>
<dbReference type="InterPro" id="IPR000383">
    <property type="entry name" value="Xaa-Pro-like_dom"/>
</dbReference>
<dbReference type="AlphaFoldDB" id="A0A9D2BVJ7"/>
<dbReference type="InterPro" id="IPR029058">
    <property type="entry name" value="AB_hydrolase_fold"/>
</dbReference>
<proteinExistence type="predicted"/>
<dbReference type="SMART" id="SM00939">
    <property type="entry name" value="PepX_C"/>
    <property type="match status" value="1"/>
</dbReference>
<dbReference type="Gene3D" id="3.40.50.1820">
    <property type="entry name" value="alpha/beta hydrolase"/>
    <property type="match status" value="1"/>
</dbReference>
<dbReference type="PANTHER" id="PTHR43056">
    <property type="entry name" value="PEPTIDASE S9 PROLYL OLIGOPEPTIDASE"/>
    <property type="match status" value="1"/>
</dbReference>
<dbReference type="Pfam" id="PF08530">
    <property type="entry name" value="PepX_C"/>
    <property type="match status" value="1"/>
</dbReference>
<dbReference type="Proteomes" id="UP000886751">
    <property type="component" value="Unassembled WGS sequence"/>
</dbReference>
<organism evidence="3 4">
    <name type="scientific">Candidatus Gemmiger excrementipullorum</name>
    <dbReference type="NCBI Taxonomy" id="2838610"/>
    <lineage>
        <taxon>Bacteria</taxon>
        <taxon>Bacillati</taxon>
        <taxon>Bacillota</taxon>
        <taxon>Clostridia</taxon>
        <taxon>Eubacteriales</taxon>
        <taxon>Gemmiger</taxon>
    </lineage>
</organism>
<dbReference type="InterPro" id="IPR050585">
    <property type="entry name" value="Xaa-Pro_dipeptidyl-ppase/CocE"/>
</dbReference>
<dbReference type="InterPro" id="IPR013736">
    <property type="entry name" value="Xaa-Pro_dipept_C"/>
</dbReference>
<dbReference type="PANTHER" id="PTHR43056:SF10">
    <property type="entry name" value="COCE_NOND FAMILY, PUTATIVE (AFU_ORTHOLOGUE AFUA_7G00600)-RELATED"/>
    <property type="match status" value="1"/>
</dbReference>
<evidence type="ECO:0000313" key="3">
    <source>
        <dbReference type="EMBL" id="HIX95019.1"/>
    </source>
</evidence>